<evidence type="ECO:0000256" key="1">
    <source>
        <dbReference type="SAM" id="MobiDB-lite"/>
    </source>
</evidence>
<dbReference type="SMART" id="SM00855">
    <property type="entry name" value="PGAM"/>
    <property type="match status" value="1"/>
</dbReference>
<comment type="caution">
    <text evidence="2">The sequence shown here is derived from an EMBL/GenBank/DDBJ whole genome shotgun (WGS) entry which is preliminary data.</text>
</comment>
<dbReference type="GO" id="GO:0004619">
    <property type="term" value="F:phosphoglycerate mutase activity"/>
    <property type="evidence" value="ECO:0007669"/>
    <property type="project" value="UniProtKB-EC"/>
</dbReference>
<dbReference type="PANTHER" id="PTHR48100">
    <property type="entry name" value="BROAD-SPECIFICITY PHOSPHATASE YOR283W-RELATED"/>
    <property type="match status" value="1"/>
</dbReference>
<dbReference type="RefSeq" id="WP_309799275.1">
    <property type="nucleotide sequence ID" value="NZ_BAAAHY010000007.1"/>
</dbReference>
<accession>A0ABU1JCZ9</accession>
<dbReference type="PANTHER" id="PTHR48100:SF58">
    <property type="entry name" value="PE-PGRS FAMILY PROTEIN PE_PGRS11"/>
    <property type="match status" value="1"/>
</dbReference>
<feature type="region of interest" description="Disordered" evidence="1">
    <location>
        <begin position="200"/>
        <end position="225"/>
    </location>
</feature>
<dbReference type="EMBL" id="JAVDQF010000001">
    <property type="protein sequence ID" value="MDR6270294.1"/>
    <property type="molecule type" value="Genomic_DNA"/>
</dbReference>
<dbReference type="InterPro" id="IPR029033">
    <property type="entry name" value="His_PPase_superfam"/>
</dbReference>
<sequence>MRLILIRHGQTESNVHRLLDTAMPGPELTELGRAQATSLVPALADEPLDAIYTSVATRAQQTAQPLAEARSLPPVVRAGAREIAAGDLEMAADLDSVMAYLKVVSEWLRGNPEHRMPGADTGSEVLGRFDDVVAEARDAGHASVAVVSHGAMIRTWTAARAVNLDPRTPEKYDLSNTGVVVLEDGTGDPERPWRVISWQGEAAGGPAVADPSHDGPNVDAWNSEA</sequence>
<dbReference type="Gene3D" id="3.40.50.1240">
    <property type="entry name" value="Phosphoglycerate mutase-like"/>
    <property type="match status" value="1"/>
</dbReference>
<proteinExistence type="predicted"/>
<dbReference type="InterPro" id="IPR013078">
    <property type="entry name" value="His_Pase_superF_clade-1"/>
</dbReference>
<evidence type="ECO:0000313" key="3">
    <source>
        <dbReference type="Proteomes" id="UP001185069"/>
    </source>
</evidence>
<dbReference type="PROSITE" id="PS00175">
    <property type="entry name" value="PG_MUTASE"/>
    <property type="match status" value="1"/>
</dbReference>
<name>A0ABU1JCZ9_9MICC</name>
<evidence type="ECO:0000313" key="2">
    <source>
        <dbReference type="EMBL" id="MDR6270294.1"/>
    </source>
</evidence>
<dbReference type="InterPro" id="IPR050275">
    <property type="entry name" value="PGM_Phosphatase"/>
</dbReference>
<dbReference type="Pfam" id="PF00300">
    <property type="entry name" value="His_Phos_1"/>
    <property type="match status" value="1"/>
</dbReference>
<dbReference type="Proteomes" id="UP001185069">
    <property type="component" value="Unassembled WGS sequence"/>
</dbReference>
<keyword evidence="2" id="KW-0413">Isomerase</keyword>
<dbReference type="CDD" id="cd07067">
    <property type="entry name" value="HP_PGM_like"/>
    <property type="match status" value="1"/>
</dbReference>
<dbReference type="EC" id="5.4.2.12" evidence="2"/>
<protein>
    <submittedName>
        <fullName evidence="2">Phosphoglycerate mutase</fullName>
        <ecNumber evidence="2">5.4.2.12</ecNumber>
    </submittedName>
</protein>
<keyword evidence="3" id="KW-1185">Reference proteome</keyword>
<organism evidence="2 3">
    <name type="scientific">Arthrobacter russicus</name>
    <dbReference type="NCBI Taxonomy" id="172040"/>
    <lineage>
        <taxon>Bacteria</taxon>
        <taxon>Bacillati</taxon>
        <taxon>Actinomycetota</taxon>
        <taxon>Actinomycetes</taxon>
        <taxon>Micrococcales</taxon>
        <taxon>Micrococcaceae</taxon>
        <taxon>Arthrobacter</taxon>
    </lineage>
</organism>
<dbReference type="InterPro" id="IPR001345">
    <property type="entry name" value="PG/BPGM_mutase_AS"/>
</dbReference>
<reference evidence="2 3" key="1">
    <citation type="submission" date="2023-07" db="EMBL/GenBank/DDBJ databases">
        <title>Sequencing the genomes of 1000 actinobacteria strains.</title>
        <authorList>
            <person name="Klenk H.-P."/>
        </authorList>
    </citation>
    <scope>NUCLEOTIDE SEQUENCE [LARGE SCALE GENOMIC DNA]</scope>
    <source>
        <strain evidence="2 3">DSM 14555</strain>
    </source>
</reference>
<gene>
    <name evidence="2" type="ORF">JOE69_002532</name>
</gene>
<dbReference type="SUPFAM" id="SSF53254">
    <property type="entry name" value="Phosphoglycerate mutase-like"/>
    <property type="match status" value="1"/>
</dbReference>